<sequence length="198" mass="21031">MLRSPLIAAALTCCAIALPAAAQYGRVERSQAEIALENAKETFAEQRAARQEANTACAARDYDACVTAGDSYRKGTGGTQDYGLAIKAYDRACKGDNGKGCASLAYMTMLGRGMDADPVKARGLYKESCDLGEVSGCAGYGNMLFTGTGGAKNVPEGTRVLQDACNRDYEWACTRLDELGAYDPDSVAFERLKDMRGG</sequence>
<dbReference type="Gene3D" id="1.25.40.10">
    <property type="entry name" value="Tetratricopeptide repeat domain"/>
    <property type="match status" value="1"/>
</dbReference>
<dbReference type="STRING" id="1280952.HJA_01770"/>
<dbReference type="PANTHER" id="PTHR13891">
    <property type="entry name" value="CYTOCHROME C OXIDASE ASSEMBLY FACTOR 7"/>
    <property type="match status" value="1"/>
</dbReference>
<evidence type="ECO:0000313" key="5">
    <source>
        <dbReference type="EMBL" id="KCZ91226.1"/>
    </source>
</evidence>
<feature type="coiled-coil region" evidence="3">
    <location>
        <begin position="29"/>
        <end position="56"/>
    </location>
</feature>
<keyword evidence="4" id="KW-0732">Signal</keyword>
<dbReference type="EMBL" id="ARYJ01000001">
    <property type="protein sequence ID" value="KCZ91226.1"/>
    <property type="molecule type" value="Genomic_DNA"/>
</dbReference>
<organism evidence="5 6">
    <name type="scientific">Hyphomonas jannaschiana VP2</name>
    <dbReference type="NCBI Taxonomy" id="1280952"/>
    <lineage>
        <taxon>Bacteria</taxon>
        <taxon>Pseudomonadati</taxon>
        <taxon>Pseudomonadota</taxon>
        <taxon>Alphaproteobacteria</taxon>
        <taxon>Hyphomonadales</taxon>
        <taxon>Hyphomonadaceae</taxon>
        <taxon>Hyphomonas</taxon>
    </lineage>
</organism>
<dbReference type="OrthoDB" id="7617927at2"/>
<dbReference type="InterPro" id="IPR040239">
    <property type="entry name" value="HcpB-like"/>
</dbReference>
<dbReference type="eggNOG" id="COG0790">
    <property type="taxonomic scope" value="Bacteria"/>
</dbReference>
<keyword evidence="6" id="KW-1185">Reference proteome</keyword>
<evidence type="ECO:0000313" key="6">
    <source>
        <dbReference type="Proteomes" id="UP000024816"/>
    </source>
</evidence>
<feature type="chain" id="PRO_5039924946" evidence="4">
    <location>
        <begin position="23"/>
        <end position="198"/>
    </location>
</feature>
<evidence type="ECO:0000256" key="2">
    <source>
        <dbReference type="ARBA" id="ARBA00022737"/>
    </source>
</evidence>
<dbReference type="SUPFAM" id="SSF81901">
    <property type="entry name" value="HCP-like"/>
    <property type="match status" value="1"/>
</dbReference>
<dbReference type="PATRIC" id="fig|1280952.3.peg.359"/>
<comment type="caution">
    <text evidence="5">The sequence shown here is derived from an EMBL/GenBank/DDBJ whole genome shotgun (WGS) entry which is preliminary data.</text>
</comment>
<evidence type="ECO:0000256" key="3">
    <source>
        <dbReference type="SAM" id="Coils"/>
    </source>
</evidence>
<evidence type="ECO:0000256" key="1">
    <source>
        <dbReference type="ARBA" id="ARBA00008486"/>
    </source>
</evidence>
<keyword evidence="3" id="KW-0175">Coiled coil</keyword>
<dbReference type="PANTHER" id="PTHR13891:SF1">
    <property type="entry name" value="CYTOCHROME C OXIDASE ASSEMBLY FACTOR 7"/>
    <property type="match status" value="1"/>
</dbReference>
<reference evidence="5 6" key="1">
    <citation type="journal article" date="2014" name="Antonie Van Leeuwenhoek">
        <title>Hyphomonas beringensis sp. nov. and Hyphomonas chukchiensis sp. nov., isolated from surface seawater of the Bering Sea and Chukchi Sea.</title>
        <authorList>
            <person name="Li C."/>
            <person name="Lai Q."/>
            <person name="Li G."/>
            <person name="Dong C."/>
            <person name="Wang J."/>
            <person name="Liao Y."/>
            <person name="Shao Z."/>
        </authorList>
    </citation>
    <scope>NUCLEOTIDE SEQUENCE [LARGE SCALE GENOMIC DNA]</scope>
    <source>
        <strain evidence="5 6">VP2</strain>
    </source>
</reference>
<comment type="similarity">
    <text evidence="1">Belongs to the hcp beta-lactamase family.</text>
</comment>
<accession>A0A059FL17</accession>
<evidence type="ECO:0000256" key="4">
    <source>
        <dbReference type="SAM" id="SignalP"/>
    </source>
</evidence>
<gene>
    <name evidence="5" type="ORF">HJA_01770</name>
</gene>
<dbReference type="AlphaFoldDB" id="A0A059FL17"/>
<feature type="signal peptide" evidence="4">
    <location>
        <begin position="1"/>
        <end position="22"/>
    </location>
</feature>
<dbReference type="InterPro" id="IPR006597">
    <property type="entry name" value="Sel1-like"/>
</dbReference>
<dbReference type="Proteomes" id="UP000024816">
    <property type="component" value="Unassembled WGS sequence"/>
</dbReference>
<name>A0A059FL17_9PROT</name>
<proteinExistence type="inferred from homology"/>
<dbReference type="SMART" id="SM00671">
    <property type="entry name" value="SEL1"/>
    <property type="match status" value="3"/>
</dbReference>
<dbReference type="Pfam" id="PF08238">
    <property type="entry name" value="Sel1"/>
    <property type="match status" value="3"/>
</dbReference>
<keyword evidence="2" id="KW-0677">Repeat</keyword>
<dbReference type="InterPro" id="IPR011990">
    <property type="entry name" value="TPR-like_helical_dom_sf"/>
</dbReference>
<dbReference type="RefSeq" id="WP_035577410.1">
    <property type="nucleotide sequence ID" value="NZ_ARYJ01000001.1"/>
</dbReference>
<protein>
    <submittedName>
        <fullName evidence="5">Uncharacterized protein</fullName>
    </submittedName>
</protein>